<name>A0ABN9Y9C9_9DINO</name>
<protein>
    <submittedName>
        <fullName evidence="2">Uncharacterized protein</fullName>
    </submittedName>
</protein>
<sequence length="136" mass="13703">AKPATPSRRAARGAWPALSARPRSRSRGPARRRPMALGEGLCGIGANGIGANGMAGGGVPLAEGESVKYWSTSRSKWVGAVVKAVDACGAVQLNVKPNVWVGRLEQAAKAAAAEAAPAHALPAPGPVTLPEPVAGR</sequence>
<gene>
    <name evidence="2" type="ORF">PCOR1329_LOCUS82351</name>
</gene>
<evidence type="ECO:0000313" key="3">
    <source>
        <dbReference type="Proteomes" id="UP001189429"/>
    </source>
</evidence>
<accession>A0ABN9Y9C9</accession>
<dbReference type="EMBL" id="CAUYUJ010021835">
    <property type="protein sequence ID" value="CAK0907280.1"/>
    <property type="molecule type" value="Genomic_DNA"/>
</dbReference>
<feature type="region of interest" description="Disordered" evidence="1">
    <location>
        <begin position="1"/>
        <end position="34"/>
    </location>
</feature>
<keyword evidence="3" id="KW-1185">Reference proteome</keyword>
<feature type="non-terminal residue" evidence="2">
    <location>
        <position position="136"/>
    </location>
</feature>
<evidence type="ECO:0000256" key="1">
    <source>
        <dbReference type="SAM" id="MobiDB-lite"/>
    </source>
</evidence>
<feature type="non-terminal residue" evidence="2">
    <location>
        <position position="1"/>
    </location>
</feature>
<organism evidence="2 3">
    <name type="scientific">Prorocentrum cordatum</name>
    <dbReference type="NCBI Taxonomy" id="2364126"/>
    <lineage>
        <taxon>Eukaryota</taxon>
        <taxon>Sar</taxon>
        <taxon>Alveolata</taxon>
        <taxon>Dinophyceae</taxon>
        <taxon>Prorocentrales</taxon>
        <taxon>Prorocentraceae</taxon>
        <taxon>Prorocentrum</taxon>
    </lineage>
</organism>
<dbReference type="Proteomes" id="UP001189429">
    <property type="component" value="Unassembled WGS sequence"/>
</dbReference>
<comment type="caution">
    <text evidence="2">The sequence shown here is derived from an EMBL/GenBank/DDBJ whole genome shotgun (WGS) entry which is preliminary data.</text>
</comment>
<reference evidence="2" key="1">
    <citation type="submission" date="2023-10" db="EMBL/GenBank/DDBJ databases">
        <authorList>
            <person name="Chen Y."/>
            <person name="Shah S."/>
            <person name="Dougan E. K."/>
            <person name="Thang M."/>
            <person name="Chan C."/>
        </authorList>
    </citation>
    <scope>NUCLEOTIDE SEQUENCE [LARGE SCALE GENOMIC DNA]</scope>
</reference>
<feature type="compositionally biased region" description="Basic residues" evidence="1">
    <location>
        <begin position="22"/>
        <end position="34"/>
    </location>
</feature>
<proteinExistence type="predicted"/>
<evidence type="ECO:0000313" key="2">
    <source>
        <dbReference type="EMBL" id="CAK0907280.1"/>
    </source>
</evidence>